<keyword evidence="3" id="KW-1185">Reference proteome</keyword>
<evidence type="ECO:0000259" key="1">
    <source>
        <dbReference type="Pfam" id="PF19809"/>
    </source>
</evidence>
<dbReference type="EMBL" id="BAAANN010000031">
    <property type="protein sequence ID" value="GAA1979605.1"/>
    <property type="molecule type" value="Genomic_DNA"/>
</dbReference>
<protein>
    <submittedName>
        <fullName evidence="2">DUF6292 family protein</fullName>
    </submittedName>
</protein>
<reference evidence="2 3" key="1">
    <citation type="journal article" date="2019" name="Int. J. Syst. Evol. Microbiol.">
        <title>The Global Catalogue of Microorganisms (GCM) 10K type strain sequencing project: providing services to taxonomists for standard genome sequencing and annotation.</title>
        <authorList>
            <consortium name="The Broad Institute Genomics Platform"/>
            <consortium name="The Broad Institute Genome Sequencing Center for Infectious Disease"/>
            <person name="Wu L."/>
            <person name="Ma J."/>
        </authorList>
    </citation>
    <scope>NUCLEOTIDE SEQUENCE [LARGE SCALE GENOMIC DNA]</scope>
    <source>
        <strain evidence="2 3">JCM 14545</strain>
    </source>
</reference>
<sequence>MTMSIDLLSPDELRTAPALRAYLGAVARTVGVGLESCTVDLDEPVSAYLAVDGRHPRFPDRDVALLWDERSGWAAAIEPHSGEDLTVLTYLGGSTSVPTPDTVARFTTAVMSGQTTSGQPGPPDLAATSRVSLRTELGVYTVPYPTHARV</sequence>
<evidence type="ECO:0000313" key="3">
    <source>
        <dbReference type="Proteomes" id="UP001501116"/>
    </source>
</evidence>
<comment type="caution">
    <text evidence="2">The sequence shown here is derived from an EMBL/GenBank/DDBJ whole genome shotgun (WGS) entry which is preliminary data.</text>
</comment>
<dbReference type="Pfam" id="PF19809">
    <property type="entry name" value="DUF6292"/>
    <property type="match status" value="1"/>
</dbReference>
<accession>A0ABN2S3Y5</accession>
<feature type="domain" description="DUF6292" evidence="1">
    <location>
        <begin position="22"/>
        <end position="108"/>
    </location>
</feature>
<dbReference type="Proteomes" id="UP001501116">
    <property type="component" value="Unassembled WGS sequence"/>
</dbReference>
<evidence type="ECO:0000313" key="2">
    <source>
        <dbReference type="EMBL" id="GAA1979605.1"/>
    </source>
</evidence>
<proteinExistence type="predicted"/>
<gene>
    <name evidence="2" type="ORF">GCM10009754_64910</name>
</gene>
<dbReference type="InterPro" id="IPR046259">
    <property type="entry name" value="DUF6292"/>
</dbReference>
<name>A0ABN2S3Y5_9PSEU</name>
<organism evidence="2 3">
    <name type="scientific">Amycolatopsis minnesotensis</name>
    <dbReference type="NCBI Taxonomy" id="337894"/>
    <lineage>
        <taxon>Bacteria</taxon>
        <taxon>Bacillati</taxon>
        <taxon>Actinomycetota</taxon>
        <taxon>Actinomycetes</taxon>
        <taxon>Pseudonocardiales</taxon>
        <taxon>Pseudonocardiaceae</taxon>
        <taxon>Amycolatopsis</taxon>
    </lineage>
</organism>